<accession>A0A9D1NI95</accession>
<feature type="domain" description="N-(5'phosphoribosyl) anthranilate isomerase (PRAI)" evidence="18">
    <location>
        <begin position="260"/>
        <end position="452"/>
    </location>
</feature>
<dbReference type="HAMAP" id="MF_00134_B">
    <property type="entry name" value="IGPS_B"/>
    <property type="match status" value="1"/>
</dbReference>
<dbReference type="InterPro" id="IPR013798">
    <property type="entry name" value="Indole-3-glycerol_P_synth_dom"/>
</dbReference>
<evidence type="ECO:0000256" key="10">
    <source>
        <dbReference type="ARBA" id="ARBA00023141"/>
    </source>
</evidence>
<reference evidence="19" key="1">
    <citation type="submission" date="2020-10" db="EMBL/GenBank/DDBJ databases">
        <authorList>
            <person name="Gilroy R."/>
        </authorList>
    </citation>
    <scope>NUCLEOTIDE SEQUENCE</scope>
    <source>
        <strain evidence="19">10669</strain>
    </source>
</reference>
<keyword evidence="7 15" id="KW-0028">Amino-acid biosynthesis</keyword>
<dbReference type="PANTHER" id="PTHR22854:SF2">
    <property type="entry name" value="INDOLE-3-GLYCEROL-PHOSPHATE SYNTHASE"/>
    <property type="match status" value="1"/>
</dbReference>
<comment type="similarity">
    <text evidence="6">In the C-terminal section; belongs to the TrpF family.</text>
</comment>
<dbReference type="GO" id="GO:0004425">
    <property type="term" value="F:indole-3-glycerol-phosphate synthase activity"/>
    <property type="evidence" value="ECO:0007669"/>
    <property type="project" value="UniProtKB-UniRule"/>
</dbReference>
<dbReference type="InterPro" id="IPR001468">
    <property type="entry name" value="Indole-3-GlycerolPSynthase_CS"/>
</dbReference>
<dbReference type="EMBL" id="DVOG01000014">
    <property type="protein sequence ID" value="HIV03585.1"/>
    <property type="molecule type" value="Genomic_DNA"/>
</dbReference>
<comment type="catalytic activity">
    <reaction evidence="2 15">
        <text>1-(2-carboxyphenylamino)-1-deoxy-D-ribulose 5-phosphate + H(+) = (1S,2R)-1-C-(indol-3-yl)glycerol 3-phosphate + CO2 + H2O</text>
        <dbReference type="Rhea" id="RHEA:23476"/>
        <dbReference type="ChEBI" id="CHEBI:15377"/>
        <dbReference type="ChEBI" id="CHEBI:15378"/>
        <dbReference type="ChEBI" id="CHEBI:16526"/>
        <dbReference type="ChEBI" id="CHEBI:58613"/>
        <dbReference type="ChEBI" id="CHEBI:58866"/>
        <dbReference type="EC" id="4.1.1.48"/>
    </reaction>
</comment>
<reference evidence="19" key="2">
    <citation type="journal article" date="2021" name="PeerJ">
        <title>Extensive microbial diversity within the chicken gut microbiome revealed by metagenomics and culture.</title>
        <authorList>
            <person name="Gilroy R."/>
            <person name="Ravi A."/>
            <person name="Getino M."/>
            <person name="Pursley I."/>
            <person name="Horton D.L."/>
            <person name="Alikhan N.F."/>
            <person name="Baker D."/>
            <person name="Gharbi K."/>
            <person name="Hall N."/>
            <person name="Watson M."/>
            <person name="Adriaenssens E.M."/>
            <person name="Foster-Nyarko E."/>
            <person name="Jarju S."/>
            <person name="Secka A."/>
            <person name="Antonio M."/>
            <person name="Oren A."/>
            <person name="Chaudhuri R.R."/>
            <person name="La Ragione R."/>
            <person name="Hildebrand F."/>
            <person name="Pallen M.J."/>
        </authorList>
    </citation>
    <scope>NUCLEOTIDE SEQUENCE</scope>
    <source>
        <strain evidence="19">10669</strain>
    </source>
</reference>
<organism evidence="19 20">
    <name type="scientific">Candidatus Spyradosoma merdigallinarum</name>
    <dbReference type="NCBI Taxonomy" id="2840950"/>
    <lineage>
        <taxon>Bacteria</taxon>
        <taxon>Pseudomonadati</taxon>
        <taxon>Verrucomicrobiota</taxon>
        <taxon>Opitutia</taxon>
        <taxon>Opitutia incertae sedis</taxon>
        <taxon>Candidatus Spyradosoma</taxon>
    </lineage>
</organism>
<dbReference type="EC" id="5.3.1.24" evidence="16"/>
<dbReference type="NCBIfam" id="NF006945">
    <property type="entry name" value="PRK09427.1"/>
    <property type="match status" value="1"/>
</dbReference>
<evidence type="ECO:0000256" key="4">
    <source>
        <dbReference type="ARBA" id="ARBA00004696"/>
    </source>
</evidence>
<dbReference type="SUPFAM" id="SSF51366">
    <property type="entry name" value="Ribulose-phoshate binding barrel"/>
    <property type="match status" value="2"/>
</dbReference>
<gene>
    <name evidence="19" type="primary">trpCF</name>
    <name evidence="15" type="synonym">trpC</name>
    <name evidence="16" type="synonym">trpF</name>
    <name evidence="19" type="ORF">IAC75_00320</name>
</gene>
<evidence type="ECO:0000256" key="1">
    <source>
        <dbReference type="ARBA" id="ARBA00001164"/>
    </source>
</evidence>
<dbReference type="Proteomes" id="UP000886812">
    <property type="component" value="Unassembled WGS sequence"/>
</dbReference>
<comment type="similarity">
    <text evidence="15">Belongs to the TrpC family.</text>
</comment>
<keyword evidence="12 15" id="KW-0456">Lyase</keyword>
<dbReference type="InterPro" id="IPR011060">
    <property type="entry name" value="RibuloseP-bd_barrel"/>
</dbReference>
<comment type="pathway">
    <text evidence="4 15">Amino-acid biosynthesis; L-tryptophan biosynthesis; L-tryptophan from chorismate: step 4/5.</text>
</comment>
<comment type="catalytic activity">
    <reaction evidence="1 16">
        <text>N-(5-phospho-beta-D-ribosyl)anthranilate = 1-(2-carboxyphenylamino)-1-deoxy-D-ribulose 5-phosphate</text>
        <dbReference type="Rhea" id="RHEA:21540"/>
        <dbReference type="ChEBI" id="CHEBI:18277"/>
        <dbReference type="ChEBI" id="CHEBI:58613"/>
        <dbReference type="EC" id="5.3.1.24"/>
    </reaction>
</comment>
<comment type="function">
    <text evidence="14">Bifunctional enzyme that catalyzes two sequential steps of tryptophan biosynthetic pathway. The first reaction is catalyzed by the isomerase, coded by the TrpF domain; the second reaction is catalyzed by the synthase, coded by the TrpC domain.</text>
</comment>
<dbReference type="HAMAP" id="MF_00135">
    <property type="entry name" value="PRAI"/>
    <property type="match status" value="1"/>
</dbReference>
<evidence type="ECO:0000256" key="13">
    <source>
        <dbReference type="ARBA" id="ARBA00023268"/>
    </source>
</evidence>
<proteinExistence type="inferred from homology"/>
<evidence type="ECO:0000256" key="2">
    <source>
        <dbReference type="ARBA" id="ARBA00001633"/>
    </source>
</evidence>
<keyword evidence="13" id="KW-0511">Multifunctional enzyme</keyword>
<evidence type="ECO:0000313" key="20">
    <source>
        <dbReference type="Proteomes" id="UP000886812"/>
    </source>
</evidence>
<dbReference type="PANTHER" id="PTHR22854">
    <property type="entry name" value="TRYPTOPHAN BIOSYNTHESIS PROTEIN"/>
    <property type="match status" value="1"/>
</dbReference>
<evidence type="ECO:0000256" key="9">
    <source>
        <dbReference type="ARBA" id="ARBA00022822"/>
    </source>
</evidence>
<evidence type="ECO:0000256" key="7">
    <source>
        <dbReference type="ARBA" id="ARBA00022605"/>
    </source>
</evidence>
<evidence type="ECO:0000256" key="3">
    <source>
        <dbReference type="ARBA" id="ARBA00004664"/>
    </source>
</evidence>
<comment type="caution">
    <text evidence="19">The sequence shown here is derived from an EMBL/GenBank/DDBJ whole genome shotgun (WGS) entry which is preliminary data.</text>
</comment>
<dbReference type="Pfam" id="PF00697">
    <property type="entry name" value="PRAI"/>
    <property type="match status" value="1"/>
</dbReference>
<evidence type="ECO:0000256" key="14">
    <source>
        <dbReference type="ARBA" id="ARBA00025592"/>
    </source>
</evidence>
<keyword evidence="9 15" id="KW-0822">Tryptophan biosynthesis</keyword>
<comment type="pathway">
    <text evidence="3 16">Amino-acid biosynthesis; L-tryptophan biosynthesis; L-tryptophan from chorismate: step 3/5.</text>
</comment>
<dbReference type="CDD" id="cd00405">
    <property type="entry name" value="PRAI"/>
    <property type="match status" value="1"/>
</dbReference>
<dbReference type="AlphaFoldDB" id="A0A9D1NI95"/>
<feature type="domain" description="Indole-3-glycerol phosphate synthase" evidence="17">
    <location>
        <begin position="4"/>
        <end position="255"/>
    </location>
</feature>
<dbReference type="GO" id="GO:0000162">
    <property type="term" value="P:L-tryptophan biosynthetic process"/>
    <property type="evidence" value="ECO:0007669"/>
    <property type="project" value="UniProtKB-UniRule"/>
</dbReference>
<evidence type="ECO:0000256" key="6">
    <source>
        <dbReference type="ARBA" id="ARBA00009847"/>
    </source>
</evidence>
<dbReference type="FunFam" id="3.20.20.70:FF:000024">
    <property type="entry name" value="Indole-3-glycerol phosphate synthase"/>
    <property type="match status" value="1"/>
</dbReference>
<dbReference type="Gene3D" id="3.20.20.70">
    <property type="entry name" value="Aldolase class I"/>
    <property type="match status" value="2"/>
</dbReference>
<protein>
    <recommendedName>
        <fullName evidence="15 16">Multifunctional fusion protein</fullName>
    </recommendedName>
    <domain>
        <recommendedName>
            <fullName evidence="15">Indole-3-glycerol phosphate synthase</fullName>
            <shortName evidence="15">IGPS</shortName>
            <ecNumber evidence="15">4.1.1.48</ecNumber>
        </recommendedName>
    </domain>
    <domain>
        <recommendedName>
            <fullName evidence="16">N-(5'-phosphoribosyl)anthranilate isomerase</fullName>
            <shortName evidence="16">PRAI</shortName>
            <ecNumber evidence="16">5.3.1.24</ecNumber>
        </recommendedName>
    </domain>
</protein>
<dbReference type="InterPro" id="IPR045186">
    <property type="entry name" value="Indole-3-glycerol_P_synth"/>
</dbReference>
<dbReference type="GO" id="GO:0004640">
    <property type="term" value="F:phosphoribosylanthranilate isomerase activity"/>
    <property type="evidence" value="ECO:0007669"/>
    <property type="project" value="UniProtKB-UniRule"/>
</dbReference>
<comment type="similarity">
    <text evidence="5">In the N-terminal section; belongs to the TrpC family.</text>
</comment>
<evidence type="ECO:0000256" key="16">
    <source>
        <dbReference type="HAMAP-Rule" id="MF_00135"/>
    </source>
</evidence>
<evidence type="ECO:0000259" key="18">
    <source>
        <dbReference type="Pfam" id="PF00697"/>
    </source>
</evidence>
<keyword evidence="8 15" id="KW-0210">Decarboxylase</keyword>
<evidence type="ECO:0000313" key="19">
    <source>
        <dbReference type="EMBL" id="HIV03585.1"/>
    </source>
</evidence>
<dbReference type="InterPro" id="IPR013785">
    <property type="entry name" value="Aldolase_TIM"/>
</dbReference>
<evidence type="ECO:0000256" key="5">
    <source>
        <dbReference type="ARBA" id="ARBA00007902"/>
    </source>
</evidence>
<dbReference type="EC" id="4.1.1.48" evidence="15"/>
<dbReference type="CDD" id="cd00331">
    <property type="entry name" value="IGPS"/>
    <property type="match status" value="1"/>
</dbReference>
<evidence type="ECO:0000256" key="11">
    <source>
        <dbReference type="ARBA" id="ARBA00023235"/>
    </source>
</evidence>
<evidence type="ECO:0000256" key="15">
    <source>
        <dbReference type="HAMAP-Rule" id="MF_00134"/>
    </source>
</evidence>
<name>A0A9D1NI95_9BACT</name>
<evidence type="ECO:0000256" key="12">
    <source>
        <dbReference type="ARBA" id="ARBA00023239"/>
    </source>
</evidence>
<dbReference type="PROSITE" id="PS00614">
    <property type="entry name" value="IGPS"/>
    <property type="match status" value="1"/>
</dbReference>
<dbReference type="Pfam" id="PF00218">
    <property type="entry name" value="IGPS"/>
    <property type="match status" value="1"/>
</dbReference>
<sequence>MNILEEITAEKRKEVAARKRSRPLENFRGNVAPSDRDFYGALEARKRAGVPAFILECKKASPSQGLIREDFSPTEIARVYAKRADAVSVLCDEKFFQGAYENLALVRAELPQPVLCKEFVVDEYQIFLARSFGADAVLLMLSVLDDETYLRLSRTARAMNMGVLTEADSPDGVRRANRLGARVVGINNRDLRTLRTDVSRTRELAGAVGGNAVRVAESGLRSHADALACAPFADAFLVGTSLMRERDLDRACRALIFGENKVCGLTRPEDARAARDAGALFGGLIFAEDSPRKISPERAEEIVAGAPGLDFVCVFRDAGIDEIADAAARLHPAAVQLHGNADAVFAARLRERLPRGVRIWKAVPADAELPRGVCGETVFDRFVLDSGRGGTGTTFPWEKIPPEAKLRALLAGGLSPENARAAHRVGCVGLDFNSGVENAPGEKSAEKIRAAFAEIRKF</sequence>
<evidence type="ECO:0000259" key="17">
    <source>
        <dbReference type="Pfam" id="PF00218"/>
    </source>
</evidence>
<evidence type="ECO:0000256" key="8">
    <source>
        <dbReference type="ARBA" id="ARBA00022793"/>
    </source>
</evidence>
<dbReference type="InterPro" id="IPR001240">
    <property type="entry name" value="PRAI_dom"/>
</dbReference>
<keyword evidence="10 15" id="KW-0057">Aromatic amino acid biosynthesis</keyword>
<comment type="similarity">
    <text evidence="16">Belongs to the TrpF family.</text>
</comment>
<keyword evidence="11 16" id="KW-0413">Isomerase</keyword>